<evidence type="ECO:0000256" key="2">
    <source>
        <dbReference type="ARBA" id="ARBA00005466"/>
    </source>
</evidence>
<dbReference type="Gene3D" id="3.40.462.20">
    <property type="match status" value="1"/>
</dbReference>
<evidence type="ECO:0000256" key="1">
    <source>
        <dbReference type="ARBA" id="ARBA00001974"/>
    </source>
</evidence>
<dbReference type="InterPro" id="IPR036318">
    <property type="entry name" value="FAD-bd_PCMH-like_sf"/>
</dbReference>
<dbReference type="Pfam" id="PF08031">
    <property type="entry name" value="BBE"/>
    <property type="match status" value="1"/>
</dbReference>
<evidence type="ECO:0000256" key="4">
    <source>
        <dbReference type="ARBA" id="ARBA00022729"/>
    </source>
</evidence>
<dbReference type="InterPro" id="IPR016167">
    <property type="entry name" value="FAD-bd_PCMH_sub1"/>
</dbReference>
<dbReference type="EMBL" id="CP136891">
    <property type="protein sequence ID" value="WOK99543.1"/>
    <property type="molecule type" value="Genomic_DNA"/>
</dbReference>
<comment type="cofactor">
    <cofactor evidence="1">
        <name>FAD</name>
        <dbReference type="ChEBI" id="CHEBI:57692"/>
    </cofactor>
</comment>
<gene>
    <name evidence="10" type="ORF">Cni_G08255</name>
</gene>
<evidence type="ECO:0000256" key="5">
    <source>
        <dbReference type="ARBA" id="ARBA00022827"/>
    </source>
</evidence>
<dbReference type="Pfam" id="PF01565">
    <property type="entry name" value="FAD_binding_4"/>
    <property type="match status" value="1"/>
</dbReference>
<sequence>MAKFLFIFSLLLLSANAAFAEVESQYFDCFLHSSNFTNEAIYAPNTTAYKTIFRSSIQNLRFLSNDDTTKPSFLIQPTRASDVQAAVSCGRRHGLGLRVRSGGHDYEGLSYVSAGGPFVIVDLANLRSVEVDSASGTAWVGAGATVGEVYYNVGVNNRTAAFPAGICTTIGVGGHFSGGGIGSLMRKYGLSADNVVDALMVNADGELLNRTSMGEELFWALRGGGANNFGVVLSYKIRLVDVPPQVTTFSITRTLNEDATKLVEMWQTIAPQLVDDLWIRVMASAADVEATGNRTIRAIFQGMFLGQRQELLPVMEKSFPELGLKDNDLKEMSWVQSTISFAGYDIEDPSILLSRKPEYNSSFKGKSDFVREPIPEMGWEEIWKFMMEGKDEPLTMILEPWGGRVGEIAETEIAFPHRNGNLYNIQYFMRWFEKEEAVTERHLDWMRRLHELMTPYVSSNPRAAYLNYKDIDLGSSSEEGNAGCWESRDWGWNYYLNNYERLAKVKAKVDPENYFWNEQSIAPFSACKPLSYKE</sequence>
<dbReference type="InterPro" id="IPR006094">
    <property type="entry name" value="Oxid_FAD_bind_N"/>
</dbReference>
<comment type="similarity">
    <text evidence="2">Belongs to the oxygen-dependent FAD-linked oxidoreductase family.</text>
</comment>
<proteinExistence type="inferred from homology"/>
<dbReference type="GO" id="GO:0016491">
    <property type="term" value="F:oxidoreductase activity"/>
    <property type="evidence" value="ECO:0007669"/>
    <property type="project" value="UniProtKB-KW"/>
</dbReference>
<evidence type="ECO:0000256" key="6">
    <source>
        <dbReference type="ARBA" id="ARBA00023002"/>
    </source>
</evidence>
<dbReference type="PANTHER" id="PTHR32448">
    <property type="entry name" value="OS08G0158400 PROTEIN"/>
    <property type="match status" value="1"/>
</dbReference>
<dbReference type="GO" id="GO:0071949">
    <property type="term" value="F:FAD binding"/>
    <property type="evidence" value="ECO:0007669"/>
    <property type="project" value="InterPro"/>
</dbReference>
<dbReference type="Proteomes" id="UP001327560">
    <property type="component" value="Chromosome 2"/>
</dbReference>
<dbReference type="SUPFAM" id="SSF56176">
    <property type="entry name" value="FAD-binding/transporter-associated domain-like"/>
    <property type="match status" value="1"/>
</dbReference>
<accession>A0AAQ3K093</accession>
<keyword evidence="7" id="KW-0325">Glycoprotein</keyword>
<dbReference type="InterPro" id="IPR016166">
    <property type="entry name" value="FAD-bd_PCMH"/>
</dbReference>
<dbReference type="Gene3D" id="3.30.465.10">
    <property type="match status" value="1"/>
</dbReference>
<evidence type="ECO:0000256" key="7">
    <source>
        <dbReference type="ARBA" id="ARBA00023180"/>
    </source>
</evidence>
<keyword evidence="6" id="KW-0560">Oxidoreductase</keyword>
<dbReference type="InterPro" id="IPR006093">
    <property type="entry name" value="Oxy_OxRdtase_FAD_BS"/>
</dbReference>
<feature type="domain" description="FAD-binding PCMH-type" evidence="9">
    <location>
        <begin position="67"/>
        <end position="242"/>
    </location>
</feature>
<evidence type="ECO:0000259" key="9">
    <source>
        <dbReference type="PROSITE" id="PS51387"/>
    </source>
</evidence>
<dbReference type="Gene3D" id="3.30.43.10">
    <property type="entry name" value="Uridine Diphospho-n-acetylenolpyruvylglucosamine Reductase, domain 2"/>
    <property type="match status" value="1"/>
</dbReference>
<dbReference type="PROSITE" id="PS51387">
    <property type="entry name" value="FAD_PCMH"/>
    <property type="match status" value="1"/>
</dbReference>
<evidence type="ECO:0000256" key="8">
    <source>
        <dbReference type="SAM" id="SignalP"/>
    </source>
</evidence>
<keyword evidence="4 8" id="KW-0732">Signal</keyword>
<feature type="signal peptide" evidence="8">
    <location>
        <begin position="1"/>
        <end position="20"/>
    </location>
</feature>
<organism evidence="10 11">
    <name type="scientific">Canna indica</name>
    <name type="common">Indian-shot</name>
    <dbReference type="NCBI Taxonomy" id="4628"/>
    <lineage>
        <taxon>Eukaryota</taxon>
        <taxon>Viridiplantae</taxon>
        <taxon>Streptophyta</taxon>
        <taxon>Embryophyta</taxon>
        <taxon>Tracheophyta</taxon>
        <taxon>Spermatophyta</taxon>
        <taxon>Magnoliopsida</taxon>
        <taxon>Liliopsida</taxon>
        <taxon>Zingiberales</taxon>
        <taxon>Cannaceae</taxon>
        <taxon>Canna</taxon>
    </lineage>
</organism>
<name>A0AAQ3K093_9LILI</name>
<reference evidence="10 11" key="1">
    <citation type="submission" date="2023-10" db="EMBL/GenBank/DDBJ databases">
        <title>Chromosome-scale genome assembly provides insights into flower coloration mechanisms of Canna indica.</title>
        <authorList>
            <person name="Li C."/>
        </authorList>
    </citation>
    <scope>NUCLEOTIDE SEQUENCE [LARGE SCALE GENOMIC DNA]</scope>
    <source>
        <tissue evidence="10">Flower</tissue>
    </source>
</reference>
<dbReference type="InterPro" id="IPR012951">
    <property type="entry name" value="BBE"/>
</dbReference>
<dbReference type="InterPro" id="IPR016169">
    <property type="entry name" value="FAD-bd_PCMH_sub2"/>
</dbReference>
<keyword evidence="5" id="KW-0274">FAD</keyword>
<dbReference type="AlphaFoldDB" id="A0AAQ3K093"/>
<evidence type="ECO:0000313" key="11">
    <source>
        <dbReference type="Proteomes" id="UP001327560"/>
    </source>
</evidence>
<dbReference type="PROSITE" id="PS00862">
    <property type="entry name" value="OX2_COVAL_FAD"/>
    <property type="match status" value="1"/>
</dbReference>
<protein>
    <recommendedName>
        <fullName evidence="9">FAD-binding PCMH-type domain-containing protein</fullName>
    </recommendedName>
</protein>
<feature type="chain" id="PRO_5042866974" description="FAD-binding PCMH-type domain-containing protein" evidence="8">
    <location>
        <begin position="21"/>
        <end position="534"/>
    </location>
</feature>
<keyword evidence="11" id="KW-1185">Reference proteome</keyword>
<evidence type="ECO:0000256" key="3">
    <source>
        <dbReference type="ARBA" id="ARBA00022630"/>
    </source>
</evidence>
<keyword evidence="3" id="KW-0285">Flavoprotein</keyword>
<evidence type="ECO:0000313" key="10">
    <source>
        <dbReference type="EMBL" id="WOK99543.1"/>
    </source>
</evidence>